<dbReference type="EMBL" id="BTRK01000002">
    <property type="protein sequence ID" value="GMR36710.1"/>
    <property type="molecule type" value="Genomic_DNA"/>
</dbReference>
<feature type="non-terminal residue" evidence="2">
    <location>
        <position position="1"/>
    </location>
</feature>
<feature type="compositionally biased region" description="Basic and acidic residues" evidence="1">
    <location>
        <begin position="224"/>
        <end position="243"/>
    </location>
</feature>
<protein>
    <submittedName>
        <fullName evidence="2">Uncharacterized protein</fullName>
    </submittedName>
</protein>
<feature type="compositionally biased region" description="Low complexity" evidence="1">
    <location>
        <begin position="361"/>
        <end position="371"/>
    </location>
</feature>
<feature type="compositionally biased region" description="Basic and acidic residues" evidence="1">
    <location>
        <begin position="207"/>
        <end position="216"/>
    </location>
</feature>
<sequence length="432" mass="49888">LFSLFSLSNQSSDLSPLSLCSSYSSCKREWLRMEEHCEHLESIEGKPKRRVEFVPVKNERVVEDKTICAVDLHPHYSRLRKHLLRFRREVNRCIADSLLQLEEDKKEIEDLPFEQYCSMAMASELLEFSSLPSSSHCWKAAKIAQRKCSDLRRCCEPAMYCEQRASVSRNGRWMVEVREEIGYRLAACRSMRGGERLKLFHKLDAERGKESDEERKKHLSKSIKRSEKIHSGVEEERIGESAERRSGGDSIVISVAAPLPSDIRSLCTPYINCANQLSDYRLKCSAAQEKPQNGSNYDFHLAYLQLPPLDKRDKECREEWKKLIEKTIGDQKKVGEFMVECVMEGEEETTDTTECDREIFSSPSPSSSLSSCREGEHQRRNRCNALRRCCPPAQRCEKSSSYSSLSNQFLSSFDHLRLTMNACYQKRREATM</sequence>
<feature type="region of interest" description="Disordered" evidence="1">
    <location>
        <begin position="207"/>
        <end position="243"/>
    </location>
</feature>
<dbReference type="Proteomes" id="UP001328107">
    <property type="component" value="Unassembled WGS sequence"/>
</dbReference>
<keyword evidence="3" id="KW-1185">Reference proteome</keyword>
<organism evidence="2 3">
    <name type="scientific">Pristionchus mayeri</name>
    <dbReference type="NCBI Taxonomy" id="1317129"/>
    <lineage>
        <taxon>Eukaryota</taxon>
        <taxon>Metazoa</taxon>
        <taxon>Ecdysozoa</taxon>
        <taxon>Nematoda</taxon>
        <taxon>Chromadorea</taxon>
        <taxon>Rhabditida</taxon>
        <taxon>Rhabditina</taxon>
        <taxon>Diplogasteromorpha</taxon>
        <taxon>Diplogasteroidea</taxon>
        <taxon>Neodiplogasteridae</taxon>
        <taxon>Pristionchus</taxon>
    </lineage>
</organism>
<proteinExistence type="predicted"/>
<evidence type="ECO:0000313" key="3">
    <source>
        <dbReference type="Proteomes" id="UP001328107"/>
    </source>
</evidence>
<evidence type="ECO:0000256" key="1">
    <source>
        <dbReference type="SAM" id="MobiDB-lite"/>
    </source>
</evidence>
<gene>
    <name evidence="2" type="ORF">PMAYCL1PPCAC_06905</name>
</gene>
<name>A0AAN5CAE3_9BILA</name>
<evidence type="ECO:0000313" key="2">
    <source>
        <dbReference type="EMBL" id="GMR36710.1"/>
    </source>
</evidence>
<dbReference type="AlphaFoldDB" id="A0AAN5CAE3"/>
<accession>A0AAN5CAE3</accession>
<comment type="caution">
    <text evidence="2">The sequence shown here is derived from an EMBL/GenBank/DDBJ whole genome shotgun (WGS) entry which is preliminary data.</text>
</comment>
<reference evidence="3" key="1">
    <citation type="submission" date="2022-10" db="EMBL/GenBank/DDBJ databases">
        <title>Genome assembly of Pristionchus species.</title>
        <authorList>
            <person name="Yoshida K."/>
            <person name="Sommer R.J."/>
        </authorList>
    </citation>
    <scope>NUCLEOTIDE SEQUENCE [LARGE SCALE GENOMIC DNA]</scope>
    <source>
        <strain evidence="3">RS5460</strain>
    </source>
</reference>
<feature type="region of interest" description="Disordered" evidence="1">
    <location>
        <begin position="352"/>
        <end position="373"/>
    </location>
</feature>